<dbReference type="GO" id="GO:0007010">
    <property type="term" value="P:cytoskeleton organization"/>
    <property type="evidence" value="ECO:0007669"/>
    <property type="project" value="InterPro"/>
</dbReference>
<dbReference type="AlphaFoldDB" id="A0A9R1V1H4"/>
<evidence type="ECO:0000256" key="3">
    <source>
        <dbReference type="ARBA" id="ARBA00022490"/>
    </source>
</evidence>
<feature type="compositionally biased region" description="Basic and acidic residues" evidence="7">
    <location>
        <begin position="36"/>
        <end position="51"/>
    </location>
</feature>
<evidence type="ECO:0000313" key="8">
    <source>
        <dbReference type="EMBL" id="KAJ0198322.1"/>
    </source>
</evidence>
<evidence type="ECO:0000256" key="2">
    <source>
        <dbReference type="ARBA" id="ARBA00008825"/>
    </source>
</evidence>
<organism evidence="8 9">
    <name type="scientific">Lactuca sativa</name>
    <name type="common">Garden lettuce</name>
    <dbReference type="NCBI Taxonomy" id="4236"/>
    <lineage>
        <taxon>Eukaryota</taxon>
        <taxon>Viridiplantae</taxon>
        <taxon>Streptophyta</taxon>
        <taxon>Embryophyta</taxon>
        <taxon>Tracheophyta</taxon>
        <taxon>Spermatophyta</taxon>
        <taxon>Magnoliopsida</taxon>
        <taxon>eudicotyledons</taxon>
        <taxon>Gunneridae</taxon>
        <taxon>Pentapetalae</taxon>
        <taxon>asterids</taxon>
        <taxon>campanulids</taxon>
        <taxon>Asterales</taxon>
        <taxon>Asteraceae</taxon>
        <taxon>Cichorioideae</taxon>
        <taxon>Cichorieae</taxon>
        <taxon>Lactucinae</taxon>
        <taxon>Lactuca</taxon>
    </lineage>
</organism>
<name>A0A9R1V1H4_LACSA</name>
<dbReference type="GO" id="GO:0005874">
    <property type="term" value="C:microtubule"/>
    <property type="evidence" value="ECO:0007669"/>
    <property type="project" value="UniProtKB-KW"/>
</dbReference>
<comment type="similarity">
    <text evidence="2">Belongs to the MAP70 family.</text>
</comment>
<reference evidence="8 9" key="1">
    <citation type="journal article" date="2017" name="Nat. Commun.">
        <title>Genome assembly with in vitro proximity ligation data and whole-genome triplication in lettuce.</title>
        <authorList>
            <person name="Reyes-Chin-Wo S."/>
            <person name="Wang Z."/>
            <person name="Yang X."/>
            <person name="Kozik A."/>
            <person name="Arikit S."/>
            <person name="Song C."/>
            <person name="Xia L."/>
            <person name="Froenicke L."/>
            <person name="Lavelle D.O."/>
            <person name="Truco M.J."/>
            <person name="Xia R."/>
            <person name="Zhu S."/>
            <person name="Xu C."/>
            <person name="Xu H."/>
            <person name="Xu X."/>
            <person name="Cox K."/>
            <person name="Korf I."/>
            <person name="Meyers B.C."/>
            <person name="Michelmore R.W."/>
        </authorList>
    </citation>
    <scope>NUCLEOTIDE SEQUENCE [LARGE SCALE GENOMIC DNA]</scope>
    <source>
        <strain evidence="9">cv. Salinas</strain>
        <tissue evidence="8">Seedlings</tissue>
    </source>
</reference>
<keyword evidence="3" id="KW-0963">Cytoplasm</keyword>
<gene>
    <name evidence="8" type="ORF">LSAT_V11C700369680</name>
</gene>
<dbReference type="Proteomes" id="UP000235145">
    <property type="component" value="Unassembled WGS sequence"/>
</dbReference>
<comment type="caution">
    <text evidence="8">The sequence shown here is derived from an EMBL/GenBank/DDBJ whole genome shotgun (WGS) entry which is preliminary data.</text>
</comment>
<dbReference type="InterPro" id="IPR009768">
    <property type="entry name" value="MAP70"/>
</dbReference>
<evidence type="ECO:0000313" key="9">
    <source>
        <dbReference type="Proteomes" id="UP000235145"/>
    </source>
</evidence>
<comment type="subcellular location">
    <subcellularLocation>
        <location evidence="1">Cytoplasm</location>
        <location evidence="1">Cytoskeleton</location>
    </subcellularLocation>
</comment>
<keyword evidence="4" id="KW-0493">Microtubule</keyword>
<evidence type="ECO:0000256" key="6">
    <source>
        <dbReference type="ARBA" id="ARBA00023212"/>
    </source>
</evidence>
<protein>
    <submittedName>
        <fullName evidence="8">Uncharacterized protein</fullName>
    </submittedName>
</protein>
<evidence type="ECO:0000256" key="4">
    <source>
        <dbReference type="ARBA" id="ARBA00022701"/>
    </source>
</evidence>
<feature type="region of interest" description="Disordered" evidence="7">
    <location>
        <begin position="21"/>
        <end position="56"/>
    </location>
</feature>
<dbReference type="Pfam" id="PF07058">
    <property type="entry name" value="MAP70"/>
    <property type="match status" value="1"/>
</dbReference>
<dbReference type="GO" id="GO:0008017">
    <property type="term" value="F:microtubule binding"/>
    <property type="evidence" value="ECO:0007669"/>
    <property type="project" value="InterPro"/>
</dbReference>
<evidence type="ECO:0000256" key="7">
    <source>
        <dbReference type="SAM" id="MobiDB-lite"/>
    </source>
</evidence>
<evidence type="ECO:0000256" key="5">
    <source>
        <dbReference type="ARBA" id="ARBA00023054"/>
    </source>
</evidence>
<feature type="compositionally biased region" description="Acidic residues" evidence="7">
    <location>
        <begin position="24"/>
        <end position="35"/>
    </location>
</feature>
<keyword evidence="5" id="KW-0175">Coiled coil</keyword>
<proteinExistence type="inferred from homology"/>
<sequence>MNVVMPPLLHFVQLKPDVTITSADDSDDDIDESDDERGSNVKADDQSHKSPEGVPPTYEDVVAPLFTLPIAWRVPKVLRPLYESPTILAQKTTMMLMGLNLSFGNGFAPVDENLKLIEYLLQSKIAKLPDDNKALDGLTKSKEAALLDAERTV</sequence>
<keyword evidence="9" id="KW-1185">Reference proteome</keyword>
<accession>A0A9R1V1H4</accession>
<keyword evidence="6" id="KW-0206">Cytoskeleton</keyword>
<evidence type="ECO:0000256" key="1">
    <source>
        <dbReference type="ARBA" id="ARBA00004245"/>
    </source>
</evidence>
<dbReference type="EMBL" id="NBSK02000007">
    <property type="protein sequence ID" value="KAJ0198322.1"/>
    <property type="molecule type" value="Genomic_DNA"/>
</dbReference>